<feature type="transmembrane region" description="Helical" evidence="7">
    <location>
        <begin position="117"/>
        <end position="135"/>
    </location>
</feature>
<evidence type="ECO:0000313" key="9">
    <source>
        <dbReference type="EMBL" id="RCK62704.1"/>
    </source>
</evidence>
<dbReference type="SUPFAM" id="SSF103473">
    <property type="entry name" value="MFS general substrate transporter"/>
    <property type="match status" value="1"/>
</dbReference>
<evidence type="ECO:0000256" key="2">
    <source>
        <dbReference type="ARBA" id="ARBA00022448"/>
    </source>
</evidence>
<comment type="subcellular location">
    <subcellularLocation>
        <location evidence="1">Membrane</location>
        <topology evidence="1">Multi-pass membrane protein</topology>
    </subcellularLocation>
</comment>
<dbReference type="PANTHER" id="PTHR43791">
    <property type="entry name" value="PERMEASE-RELATED"/>
    <property type="match status" value="1"/>
</dbReference>
<dbReference type="GO" id="GO:0016020">
    <property type="term" value="C:membrane"/>
    <property type="evidence" value="ECO:0007669"/>
    <property type="project" value="UniProtKB-SubCell"/>
</dbReference>
<dbReference type="FunFam" id="1.20.1250.20:FF:000013">
    <property type="entry name" value="MFS general substrate transporter"/>
    <property type="match status" value="1"/>
</dbReference>
<dbReference type="PANTHER" id="PTHR43791:SF92">
    <property type="entry name" value="AGL026WP"/>
    <property type="match status" value="1"/>
</dbReference>
<name>A0A367YA24_9ASCO</name>
<evidence type="ECO:0000256" key="4">
    <source>
        <dbReference type="ARBA" id="ARBA00022989"/>
    </source>
</evidence>
<dbReference type="InterPro" id="IPR011701">
    <property type="entry name" value="MFS"/>
</dbReference>
<protein>
    <recommendedName>
        <fullName evidence="8">Major facilitator superfamily (MFS) profile domain-containing protein</fullName>
    </recommendedName>
</protein>
<accession>A0A367YA24</accession>
<feature type="transmembrane region" description="Helical" evidence="7">
    <location>
        <begin position="405"/>
        <end position="426"/>
    </location>
</feature>
<dbReference type="GO" id="GO:0022857">
    <property type="term" value="F:transmembrane transporter activity"/>
    <property type="evidence" value="ECO:0007669"/>
    <property type="project" value="InterPro"/>
</dbReference>
<keyword evidence="10" id="KW-1185">Reference proteome</keyword>
<gene>
    <name evidence="9" type="ORF">Cantr_08890</name>
</gene>
<feature type="transmembrane region" description="Helical" evidence="7">
    <location>
        <begin position="467"/>
        <end position="488"/>
    </location>
</feature>
<feature type="region of interest" description="Disordered" evidence="6">
    <location>
        <begin position="1"/>
        <end position="22"/>
    </location>
</feature>
<proteinExistence type="predicted"/>
<evidence type="ECO:0000256" key="6">
    <source>
        <dbReference type="SAM" id="MobiDB-lite"/>
    </source>
</evidence>
<evidence type="ECO:0000256" key="3">
    <source>
        <dbReference type="ARBA" id="ARBA00022692"/>
    </source>
</evidence>
<keyword evidence="3 7" id="KW-0812">Transmembrane</keyword>
<feature type="transmembrane region" description="Helical" evidence="7">
    <location>
        <begin position="240"/>
        <end position="262"/>
    </location>
</feature>
<evidence type="ECO:0000313" key="10">
    <source>
        <dbReference type="Proteomes" id="UP000253472"/>
    </source>
</evidence>
<comment type="caution">
    <text evidence="9">The sequence shown here is derived from an EMBL/GenBank/DDBJ whole genome shotgun (WGS) entry which is preliminary data.</text>
</comment>
<reference evidence="9 10" key="1">
    <citation type="submission" date="2018-06" db="EMBL/GenBank/DDBJ databases">
        <title>Whole genome sequencing of Candida tropicalis (genome annotated by CSBL at Korea University).</title>
        <authorList>
            <person name="Ahn J."/>
        </authorList>
    </citation>
    <scope>NUCLEOTIDE SEQUENCE [LARGE SCALE GENOMIC DNA]</scope>
    <source>
        <strain evidence="9 10">ATCC 20962</strain>
    </source>
</reference>
<feature type="domain" description="Major facilitator superfamily (MFS) profile" evidence="8">
    <location>
        <begin position="80"/>
        <end position="499"/>
    </location>
</feature>
<feature type="transmembrane region" description="Helical" evidence="7">
    <location>
        <begin position="315"/>
        <end position="335"/>
    </location>
</feature>
<dbReference type="EMBL" id="QLNQ01000025">
    <property type="protein sequence ID" value="RCK62704.1"/>
    <property type="molecule type" value="Genomic_DNA"/>
</dbReference>
<sequence length="527" mass="58387">MSSEKPFTSHVEGYDNGKPSTQFEEYVKPKTSEADVGVDLGIEEINELEYYDLPPSLQHMTQEELRILDKKTTRRIDFRILPILIVLYILNYIDRTGIATARLGTLEEDLHMHGNQYQIALSILFVGYILFQVPSNMLMNKLGRPSTYLAVVMTIWGAISTCTAAVQGFGGLAAVRVLLGVVESAFFPGALMILSSWYDKKSLALRNSILYSGSLISSAFGGLLSAAILEMDGLGGVAGWRYIFIIEGGLTVLVAPLAYFILPDNPHNTKFLSQEEKDIVMWKLKKDLGNVDDSDAEAKESDWQGFLHACKDIKVWLLVATHSFLVAACGITNFFPSVVQTLNFTRTVTLCLTAPPYVIAVVATFLWSMHADRSGERFWHITIPLLLSLAAFIIGAALLNIGARYFSMCLMVPSLYCAFVVILTWVSNCCPRPPAKRAAALALVNCLSNSTSIWNAYLYPASDAPRYLVAFCCNCGFIVASIAFAVGLRIRLMVLNKRIERGTMDWQKEFGKGNDGTKIASDFKFLY</sequence>
<feature type="transmembrane region" description="Helical" evidence="7">
    <location>
        <begin position="209"/>
        <end position="228"/>
    </location>
</feature>
<dbReference type="InterPro" id="IPR020846">
    <property type="entry name" value="MFS_dom"/>
</dbReference>
<feature type="transmembrane region" description="Helical" evidence="7">
    <location>
        <begin position="76"/>
        <end position="93"/>
    </location>
</feature>
<evidence type="ECO:0000256" key="7">
    <source>
        <dbReference type="SAM" id="Phobius"/>
    </source>
</evidence>
<feature type="transmembrane region" description="Helical" evidence="7">
    <location>
        <begin position="378"/>
        <end position="399"/>
    </location>
</feature>
<dbReference type="AlphaFoldDB" id="A0A367YA24"/>
<dbReference type="Gene3D" id="1.20.1250.20">
    <property type="entry name" value="MFS general substrate transporter like domains"/>
    <property type="match status" value="2"/>
</dbReference>
<keyword evidence="4 7" id="KW-1133">Transmembrane helix</keyword>
<dbReference type="Pfam" id="PF07690">
    <property type="entry name" value="MFS_1"/>
    <property type="match status" value="1"/>
</dbReference>
<feature type="transmembrane region" description="Helical" evidence="7">
    <location>
        <begin position="438"/>
        <end position="461"/>
    </location>
</feature>
<evidence type="ECO:0000259" key="8">
    <source>
        <dbReference type="PROSITE" id="PS50850"/>
    </source>
</evidence>
<evidence type="ECO:0000256" key="1">
    <source>
        <dbReference type="ARBA" id="ARBA00004141"/>
    </source>
</evidence>
<dbReference type="FunFam" id="1.20.1250.20:FF:000057">
    <property type="entry name" value="MFS general substrate transporter"/>
    <property type="match status" value="1"/>
</dbReference>
<dbReference type="STRING" id="5486.A0A367YA24"/>
<dbReference type="PROSITE" id="PS50850">
    <property type="entry name" value="MFS"/>
    <property type="match status" value="1"/>
</dbReference>
<keyword evidence="2" id="KW-0813">Transport</keyword>
<feature type="transmembrane region" description="Helical" evidence="7">
    <location>
        <begin position="173"/>
        <end position="197"/>
    </location>
</feature>
<dbReference type="OrthoDB" id="2985014at2759"/>
<dbReference type="InterPro" id="IPR036259">
    <property type="entry name" value="MFS_trans_sf"/>
</dbReference>
<feature type="transmembrane region" description="Helical" evidence="7">
    <location>
        <begin position="147"/>
        <end position="167"/>
    </location>
</feature>
<keyword evidence="5 7" id="KW-0472">Membrane</keyword>
<dbReference type="Proteomes" id="UP000253472">
    <property type="component" value="Unassembled WGS sequence"/>
</dbReference>
<organism evidence="9 10">
    <name type="scientific">Candida viswanathii</name>
    <dbReference type="NCBI Taxonomy" id="5486"/>
    <lineage>
        <taxon>Eukaryota</taxon>
        <taxon>Fungi</taxon>
        <taxon>Dikarya</taxon>
        <taxon>Ascomycota</taxon>
        <taxon>Saccharomycotina</taxon>
        <taxon>Pichiomycetes</taxon>
        <taxon>Debaryomycetaceae</taxon>
        <taxon>Candida/Lodderomyces clade</taxon>
        <taxon>Candida</taxon>
    </lineage>
</organism>
<feature type="transmembrane region" description="Helical" evidence="7">
    <location>
        <begin position="347"/>
        <end position="366"/>
    </location>
</feature>
<evidence type="ECO:0000256" key="5">
    <source>
        <dbReference type="ARBA" id="ARBA00023136"/>
    </source>
</evidence>